<dbReference type="InterPro" id="IPR044925">
    <property type="entry name" value="His-Me_finger_sf"/>
</dbReference>
<name>D5GV21_9CAUD</name>
<accession>D5GV21</accession>
<dbReference type="InterPro" id="IPR004211">
    <property type="entry name" value="Endonuclease_7"/>
</dbReference>
<dbReference type="Gene3D" id="3.40.1800.10">
    <property type="entry name" value="His-Me finger endonucleases"/>
    <property type="match status" value="1"/>
</dbReference>
<protein>
    <submittedName>
        <fullName evidence="1">Possible EndoVII packaging and recombination endonuclease</fullName>
    </submittedName>
</protein>
<dbReference type="GeneID" id="26041311"/>
<dbReference type="GO" id="GO:0004519">
    <property type="term" value="F:endonuclease activity"/>
    <property type="evidence" value="ECO:0007669"/>
    <property type="project" value="UniProtKB-KW"/>
</dbReference>
<evidence type="ECO:0000313" key="2">
    <source>
        <dbReference type="Proteomes" id="UP000002369"/>
    </source>
</evidence>
<gene>
    <name evidence="1" type="ORF">CPT_0029</name>
</gene>
<dbReference type="InterPro" id="IPR038563">
    <property type="entry name" value="Endonuclease_7_sf"/>
</dbReference>
<evidence type="ECO:0000313" key="1">
    <source>
        <dbReference type="EMBL" id="CBJ93838.1"/>
    </source>
</evidence>
<keyword evidence="1" id="KW-0255">Endonuclease</keyword>
<reference evidence="1 2" key="1">
    <citation type="journal article" date="2010" name="BMC Genomics">
        <title>Evidence for a lineage of virulent bacteriophages that target Campylobacter.</title>
        <authorList>
            <person name="Timms A.R."/>
            <person name="Cambray-Young J."/>
            <person name="Scott A.E."/>
            <person name="Petty N.K."/>
            <person name="Connerton P.L."/>
            <person name="Clarke L."/>
            <person name="Seeger K."/>
            <person name="Quail M."/>
            <person name="Cummings N."/>
            <person name="Maskell D.J."/>
            <person name="Thomson N.R."/>
            <person name="Connerton I.F."/>
        </authorList>
    </citation>
    <scope>NUCLEOTIDE SEQUENCE [LARGE SCALE GENOMIC DNA]</scope>
</reference>
<keyword evidence="2" id="KW-1185">Reference proteome</keyword>
<dbReference type="EMBL" id="FN667788">
    <property type="protein sequence ID" value="CBJ93838.1"/>
    <property type="molecule type" value="Genomic_DNA"/>
</dbReference>
<sequence length="178" mass="20586">MQDLKPQELKTYEIGELIVLNTKTAKELRDSMVESNPVCPLCGSKIFNPVLDHKHSKKQEILGVQGAGLVRNVICSTCNIFLGKMENNYKRYRIQNLADFLRNAANYLETDTTPYVYPSEAKKLKEIFPKSLYNKLIKTIHLETKKDINYIKKKIKYTKYLSQKTKDLLISYDLYPGS</sequence>
<dbReference type="SUPFAM" id="SSF54060">
    <property type="entry name" value="His-Me finger endonucleases"/>
    <property type="match status" value="1"/>
</dbReference>
<dbReference type="KEGG" id="vg:26041311"/>
<dbReference type="RefSeq" id="YP_009169163.1">
    <property type="nucleotide sequence ID" value="NC_027997.1"/>
</dbReference>
<dbReference type="Pfam" id="PF02945">
    <property type="entry name" value="Endonuclease_7"/>
    <property type="match status" value="1"/>
</dbReference>
<proteinExistence type="predicted"/>
<dbReference type="Proteomes" id="UP000002369">
    <property type="component" value="Segment"/>
</dbReference>
<keyword evidence="1" id="KW-0540">Nuclease</keyword>
<organism evidence="1 2">
    <name type="scientific">Campylobacter phage CP220</name>
    <dbReference type="NCBI Taxonomy" id="2994044"/>
    <lineage>
        <taxon>Viruses</taxon>
        <taxon>Duplodnaviria</taxon>
        <taxon>Heunggongvirae</taxon>
        <taxon>Uroviricota</taxon>
        <taxon>Caudoviricetes</taxon>
        <taxon>Connertonviridae</taxon>
        <taxon>Firehammervirus</taxon>
        <taxon>Firehammervirus CP220</taxon>
    </lineage>
</organism>
<keyword evidence="1" id="KW-0378">Hydrolase</keyword>